<name>G0SGU5_CHATD</name>
<dbReference type="SUPFAM" id="SSF52374">
    <property type="entry name" value="Nucleotidylyl transferase"/>
    <property type="match status" value="1"/>
</dbReference>
<dbReference type="InterPro" id="IPR009080">
    <property type="entry name" value="tRNAsynth_Ia_anticodon-bd"/>
</dbReference>
<dbReference type="Gene3D" id="1.10.730.10">
    <property type="entry name" value="Isoleucyl-tRNA Synthetase, Domain 1"/>
    <property type="match status" value="2"/>
</dbReference>
<dbReference type="Pfam" id="PF08264">
    <property type="entry name" value="Anticodon_1"/>
    <property type="match status" value="1"/>
</dbReference>
<dbReference type="InterPro" id="IPR013155">
    <property type="entry name" value="M/V/L/I-tRNA-synth_anticd-bd"/>
</dbReference>
<dbReference type="AlphaFoldDB" id="G0SGU5"/>
<accession>G0SGU5</accession>
<dbReference type="SUPFAM" id="SSF47323">
    <property type="entry name" value="Anticodon-binding domain of a subclass of class I aminoacyl-tRNA synthetases"/>
    <property type="match status" value="1"/>
</dbReference>
<dbReference type="PROSITE" id="PS00178">
    <property type="entry name" value="AA_TRNA_LIGASE_I"/>
    <property type="match status" value="1"/>
</dbReference>
<dbReference type="GO" id="GO:0006429">
    <property type="term" value="P:leucyl-tRNA aminoacylation"/>
    <property type="evidence" value="ECO:0007669"/>
    <property type="project" value="InterPro"/>
</dbReference>
<dbReference type="GeneID" id="18260798"/>
<dbReference type="InterPro" id="IPR025709">
    <property type="entry name" value="Leu_tRNA-synth_edit"/>
</dbReference>
<feature type="domain" description="Methionyl/Valyl/Leucyl/Isoleucyl-tRNA synthetase anticodon-binding" evidence="12">
    <location>
        <begin position="780"/>
        <end position="901"/>
    </location>
</feature>
<dbReference type="Gene3D" id="3.90.740.10">
    <property type="entry name" value="Valyl/Leucyl/Isoleucyl-tRNA synthetase, editing domain"/>
    <property type="match status" value="1"/>
</dbReference>
<evidence type="ECO:0000256" key="2">
    <source>
        <dbReference type="ARBA" id="ARBA00013164"/>
    </source>
</evidence>
<evidence type="ECO:0000256" key="8">
    <source>
        <dbReference type="ARBA" id="ARBA00030520"/>
    </source>
</evidence>
<comment type="catalytic activity">
    <reaction evidence="9">
        <text>tRNA(Leu) + L-leucine + ATP = L-leucyl-tRNA(Leu) + AMP + diphosphate</text>
        <dbReference type="Rhea" id="RHEA:11688"/>
        <dbReference type="Rhea" id="RHEA-COMP:9613"/>
        <dbReference type="Rhea" id="RHEA-COMP:9622"/>
        <dbReference type="ChEBI" id="CHEBI:30616"/>
        <dbReference type="ChEBI" id="CHEBI:33019"/>
        <dbReference type="ChEBI" id="CHEBI:57427"/>
        <dbReference type="ChEBI" id="CHEBI:78442"/>
        <dbReference type="ChEBI" id="CHEBI:78494"/>
        <dbReference type="ChEBI" id="CHEBI:456215"/>
        <dbReference type="EC" id="6.1.1.4"/>
    </reaction>
</comment>
<keyword evidence="7 10" id="KW-0030">Aminoacyl-tRNA synthetase</keyword>
<evidence type="ECO:0000313" key="15">
    <source>
        <dbReference type="EMBL" id="EGS17434.1"/>
    </source>
</evidence>
<keyword evidence="6 10" id="KW-0648">Protein biosynthesis</keyword>
<evidence type="ECO:0000256" key="10">
    <source>
        <dbReference type="RuleBase" id="RU363035"/>
    </source>
</evidence>
<dbReference type="InterPro" id="IPR015413">
    <property type="entry name" value="Methionyl/Leucyl_tRNA_Synth"/>
</dbReference>
<evidence type="ECO:0000313" key="16">
    <source>
        <dbReference type="Proteomes" id="UP000008066"/>
    </source>
</evidence>
<evidence type="ECO:0000259" key="12">
    <source>
        <dbReference type="Pfam" id="PF08264"/>
    </source>
</evidence>
<dbReference type="KEGG" id="cthr:CTHT_0067600"/>
<proteinExistence type="inferred from homology"/>
<evidence type="ECO:0000259" key="13">
    <source>
        <dbReference type="Pfam" id="PF09334"/>
    </source>
</evidence>
<dbReference type="GO" id="GO:0032543">
    <property type="term" value="P:mitochondrial translation"/>
    <property type="evidence" value="ECO:0007669"/>
    <property type="project" value="TreeGrafter"/>
</dbReference>
<keyword evidence="5 10" id="KW-0067">ATP-binding</keyword>
<dbReference type="RefSeq" id="XP_006697052.1">
    <property type="nucleotide sequence ID" value="XM_006696989.1"/>
</dbReference>
<dbReference type="PRINTS" id="PR00985">
    <property type="entry name" value="TRNASYNTHLEU"/>
</dbReference>
<evidence type="ECO:0000256" key="5">
    <source>
        <dbReference type="ARBA" id="ARBA00022840"/>
    </source>
</evidence>
<dbReference type="NCBIfam" id="TIGR00396">
    <property type="entry name" value="leuS_bact"/>
    <property type="match status" value="1"/>
</dbReference>
<dbReference type="InterPro" id="IPR002300">
    <property type="entry name" value="aa-tRNA-synth_Ia"/>
</dbReference>
<dbReference type="SUPFAM" id="SSF50677">
    <property type="entry name" value="ValRS/IleRS/LeuRS editing domain"/>
    <property type="match status" value="1"/>
</dbReference>
<evidence type="ECO:0000256" key="7">
    <source>
        <dbReference type="ARBA" id="ARBA00023146"/>
    </source>
</evidence>
<dbReference type="InterPro" id="IPR001412">
    <property type="entry name" value="aa-tRNA-synth_I_CS"/>
</dbReference>
<dbReference type="CDD" id="cd00812">
    <property type="entry name" value="LeuRS_core"/>
    <property type="match status" value="1"/>
</dbReference>
<evidence type="ECO:0000256" key="6">
    <source>
        <dbReference type="ARBA" id="ARBA00022917"/>
    </source>
</evidence>
<dbReference type="HAMAP" id="MF_00049_B">
    <property type="entry name" value="Leu_tRNA_synth_B"/>
    <property type="match status" value="1"/>
</dbReference>
<sequence length="941" mass="105572">MLLLTQAKSIGRLARPLSRSLYSGLIPLRPWARPFTITSRAAAKLDLPALDLKWRKRWAQLQQVQKDKTKDKVDKYILPMFPYPSGYLHLGHLRVYTIADAIARYNALRGHNVLLPMGWDAFGLPAENAAIERSINPATWTKDNIARMKEQLQMMNGSWDWEREIATCDPSFYKHTQKIFLLLHQHGLAYRTEAEVNYDPVDKTVLANEQVDANGCSWRSGAKVEKRKLNQWFLRISAFREALLDDLELLAKDEAWPERVLAMQRNWLGKSKGATIKFPILAYDQDVHAAIEVYTSRPDTLFGVQYLALAATHPIVTKLAETDPELQAFLDTLPGLPPDSKVGYMLPHIRAINPLAYHPDTPDATKQSLPIYVAPYVIGDYGEGAVMGVPAHDARDHAFWRTHRGDEPVRYVLASNEDESTTVIPNEPFLDHGIMTAHSGPYKGKPSQEAGEMLVKMLAEAGLAKPVEKWRLRDWLISRQRYWGTPIPIVHCASCGEVPVPDEQLPVLLPEVDAHWAGKKTGNPLETLDEWVNTECPKCHGPAKRDTDTMDTFVDSSWYYMRFIDPHNEAGPFDPQKARDMLPVDIYIGGIEHAILHLLYARFIYKFLMTSPLFPTSSASERHEPFKRLITQGMVHGRTFTDPATGRFLKPDELDLSDPANPRIKATGTKPNVTYEKMSKSKHNGVDPTAVIATHGADATRAHMLFQAPVGDVLDWDGDKIVGVTRWLSRVHDLVEKVTSTAPSPDYDFPTPKAYFESLAPRLSSLGEAELKQYDANSALWRTTQTTIASVSQSYEKVYPLNTVISDLMQLTNTLSDTLSCATPQIAREAVSILIRLMAPVTPAVAEECWSVLEPTSSGLFASEEGARWPERDGSEAVLRERKMKCAVQVNGKVRAVCEIGIAPEGLEGDKLREFVVGEIMKQDEHRQSLTRLTETASDSF</sequence>
<dbReference type="HOGENOM" id="CLU_004427_2_0_1"/>
<dbReference type="InterPro" id="IPR014729">
    <property type="entry name" value="Rossmann-like_a/b/a_fold"/>
</dbReference>
<dbReference type="PANTHER" id="PTHR43740">
    <property type="entry name" value="LEUCYL-TRNA SYNTHETASE"/>
    <property type="match status" value="1"/>
</dbReference>
<comment type="similarity">
    <text evidence="1 10">Belongs to the class-I aminoacyl-tRNA synthetase family.</text>
</comment>
<feature type="domain" description="Leucyl-tRNA synthetase editing" evidence="14">
    <location>
        <begin position="265"/>
        <end position="457"/>
    </location>
</feature>
<protein>
    <recommendedName>
        <fullName evidence="2">leucine--tRNA ligase</fullName>
        <ecNumber evidence="2">6.1.1.4</ecNumber>
    </recommendedName>
    <alternativeName>
        <fullName evidence="8">Leucyl-tRNA synthetase</fullName>
    </alternativeName>
</protein>
<evidence type="ECO:0000256" key="4">
    <source>
        <dbReference type="ARBA" id="ARBA00022741"/>
    </source>
</evidence>
<dbReference type="Pfam" id="PF13603">
    <property type="entry name" value="tRNA-synt_1_2"/>
    <property type="match status" value="1"/>
</dbReference>
<dbReference type="Proteomes" id="UP000008066">
    <property type="component" value="Unassembled WGS sequence"/>
</dbReference>
<dbReference type="STRING" id="759272.G0SGU5"/>
<evidence type="ECO:0000259" key="14">
    <source>
        <dbReference type="Pfam" id="PF13603"/>
    </source>
</evidence>
<organism evidence="16">
    <name type="scientific">Chaetomium thermophilum (strain DSM 1495 / CBS 144.50 / IMI 039719)</name>
    <name type="common">Thermochaetoides thermophila</name>
    <dbReference type="NCBI Taxonomy" id="759272"/>
    <lineage>
        <taxon>Eukaryota</taxon>
        <taxon>Fungi</taxon>
        <taxon>Dikarya</taxon>
        <taxon>Ascomycota</taxon>
        <taxon>Pezizomycotina</taxon>
        <taxon>Sordariomycetes</taxon>
        <taxon>Sordariomycetidae</taxon>
        <taxon>Sordariales</taxon>
        <taxon>Chaetomiaceae</taxon>
        <taxon>Thermochaetoides</taxon>
    </lineage>
</organism>
<dbReference type="Pfam" id="PF09334">
    <property type="entry name" value="tRNA-synt_1g"/>
    <property type="match status" value="1"/>
</dbReference>
<dbReference type="eggNOG" id="KOG0435">
    <property type="taxonomic scope" value="Eukaryota"/>
</dbReference>
<dbReference type="Pfam" id="PF00133">
    <property type="entry name" value="tRNA-synt_1"/>
    <property type="match status" value="2"/>
</dbReference>
<evidence type="ECO:0000256" key="3">
    <source>
        <dbReference type="ARBA" id="ARBA00022598"/>
    </source>
</evidence>
<keyword evidence="4 10" id="KW-0547">Nucleotide-binding</keyword>
<dbReference type="OMA" id="GIEHACM"/>
<dbReference type="EMBL" id="GL988047">
    <property type="protein sequence ID" value="EGS17434.1"/>
    <property type="molecule type" value="Genomic_DNA"/>
</dbReference>
<dbReference type="GO" id="GO:0002161">
    <property type="term" value="F:aminoacyl-tRNA deacylase activity"/>
    <property type="evidence" value="ECO:0007669"/>
    <property type="project" value="InterPro"/>
</dbReference>
<evidence type="ECO:0000259" key="11">
    <source>
        <dbReference type="Pfam" id="PF00133"/>
    </source>
</evidence>
<evidence type="ECO:0000256" key="1">
    <source>
        <dbReference type="ARBA" id="ARBA00005594"/>
    </source>
</evidence>
<dbReference type="FunFam" id="3.90.740.10:FF:000034">
    <property type="entry name" value="Leucine--tRNA ligase, mitochondrial"/>
    <property type="match status" value="1"/>
</dbReference>
<dbReference type="Gene3D" id="3.40.50.620">
    <property type="entry name" value="HUPs"/>
    <property type="match status" value="2"/>
</dbReference>
<dbReference type="OrthoDB" id="15954at2759"/>
<gene>
    <name evidence="15" type="ORF">CTHT_0067600</name>
</gene>
<feature type="domain" description="Aminoacyl-tRNA synthetase class Ia" evidence="11">
    <location>
        <begin position="676"/>
        <end position="713"/>
    </location>
</feature>
<feature type="domain" description="Methionyl/Leucyl tRNA synthetase" evidence="13">
    <location>
        <begin position="80"/>
        <end position="214"/>
    </location>
</feature>
<dbReference type="GO" id="GO:0005524">
    <property type="term" value="F:ATP binding"/>
    <property type="evidence" value="ECO:0007669"/>
    <property type="project" value="UniProtKB-KW"/>
</dbReference>
<feature type="domain" description="Aminoacyl-tRNA synthetase class Ia" evidence="11">
    <location>
        <begin position="472"/>
        <end position="636"/>
    </location>
</feature>
<dbReference type="EC" id="6.1.1.4" evidence="2"/>
<dbReference type="GO" id="GO:0004823">
    <property type="term" value="F:leucine-tRNA ligase activity"/>
    <property type="evidence" value="ECO:0007669"/>
    <property type="project" value="UniProtKB-EC"/>
</dbReference>
<keyword evidence="16" id="KW-1185">Reference proteome</keyword>
<dbReference type="InterPro" id="IPR002302">
    <property type="entry name" value="Leu-tRNA-ligase"/>
</dbReference>
<reference evidence="15 16" key="1">
    <citation type="journal article" date="2011" name="Cell">
        <title>Insight into structure and assembly of the nuclear pore complex by utilizing the genome of a eukaryotic thermophile.</title>
        <authorList>
            <person name="Amlacher S."/>
            <person name="Sarges P."/>
            <person name="Flemming D."/>
            <person name="van Noort V."/>
            <person name="Kunze R."/>
            <person name="Devos D.P."/>
            <person name="Arumugam M."/>
            <person name="Bork P."/>
            <person name="Hurt E."/>
        </authorList>
    </citation>
    <scope>NUCLEOTIDE SEQUENCE [LARGE SCALE GENOMIC DNA]</scope>
    <source>
        <strain evidence="16">DSM 1495 / CBS 144.50 / IMI 039719</strain>
    </source>
</reference>
<dbReference type="GO" id="GO:0005739">
    <property type="term" value="C:mitochondrion"/>
    <property type="evidence" value="ECO:0007669"/>
    <property type="project" value="TreeGrafter"/>
</dbReference>
<dbReference type="FunFam" id="3.40.50.620:FF:000003">
    <property type="entry name" value="Leucine--tRNA ligase"/>
    <property type="match status" value="1"/>
</dbReference>
<dbReference type="PANTHER" id="PTHR43740:SF2">
    <property type="entry name" value="LEUCINE--TRNA LIGASE, MITOCHONDRIAL"/>
    <property type="match status" value="1"/>
</dbReference>
<dbReference type="InterPro" id="IPR009008">
    <property type="entry name" value="Val/Leu/Ile-tRNA-synth_edit"/>
</dbReference>
<keyword evidence="3 10" id="KW-0436">Ligase</keyword>
<dbReference type="FunFam" id="3.40.50.620:FF:000338">
    <property type="entry name" value="Leucine--tRNA ligase, mitochondrial"/>
    <property type="match status" value="1"/>
</dbReference>
<evidence type="ECO:0000256" key="9">
    <source>
        <dbReference type="ARBA" id="ARBA00047469"/>
    </source>
</evidence>